<name>A0ABQ8WIP7_PENCH</name>
<protein>
    <submittedName>
        <fullName evidence="2">Uncharacterized protein</fullName>
    </submittedName>
</protein>
<dbReference type="InterPro" id="IPR021822">
    <property type="entry name" value="DUF3405"/>
</dbReference>
<evidence type="ECO:0000256" key="1">
    <source>
        <dbReference type="SAM" id="Phobius"/>
    </source>
</evidence>
<evidence type="ECO:0000313" key="2">
    <source>
        <dbReference type="EMBL" id="KAJ5269624.1"/>
    </source>
</evidence>
<dbReference type="PANTHER" id="PTHR36205">
    <property type="entry name" value="CHROMOSOME 19, WHOLE GENOME SHOTGUN SEQUENCE"/>
    <property type="match status" value="1"/>
</dbReference>
<dbReference type="Proteomes" id="UP001220256">
    <property type="component" value="Unassembled WGS sequence"/>
</dbReference>
<dbReference type="PANTHER" id="PTHR36205:SF2">
    <property type="entry name" value="MAJOR FACILITATOR SUPERFAMILY TRANSPORTER"/>
    <property type="match status" value="1"/>
</dbReference>
<keyword evidence="1" id="KW-0472">Membrane</keyword>
<keyword evidence="1" id="KW-1133">Transmembrane helix</keyword>
<organism evidence="2 3">
    <name type="scientific">Penicillium chrysogenum</name>
    <name type="common">Penicillium notatum</name>
    <dbReference type="NCBI Taxonomy" id="5076"/>
    <lineage>
        <taxon>Eukaryota</taxon>
        <taxon>Fungi</taxon>
        <taxon>Dikarya</taxon>
        <taxon>Ascomycota</taxon>
        <taxon>Pezizomycotina</taxon>
        <taxon>Eurotiomycetes</taxon>
        <taxon>Eurotiomycetidae</taxon>
        <taxon>Eurotiales</taxon>
        <taxon>Aspergillaceae</taxon>
        <taxon>Penicillium</taxon>
        <taxon>Penicillium chrysogenum species complex</taxon>
    </lineage>
</organism>
<evidence type="ECO:0000313" key="3">
    <source>
        <dbReference type="Proteomes" id="UP001220256"/>
    </source>
</evidence>
<proteinExistence type="predicted"/>
<reference evidence="2 3" key="1">
    <citation type="journal article" date="2023" name="IMA Fungus">
        <title>Comparative genomic study of the Penicillium genus elucidates a diverse pangenome and 15 lateral gene transfer events.</title>
        <authorList>
            <person name="Petersen C."/>
            <person name="Sorensen T."/>
            <person name="Nielsen M.R."/>
            <person name="Sondergaard T.E."/>
            <person name="Sorensen J.L."/>
            <person name="Fitzpatrick D.A."/>
            <person name="Frisvad J.C."/>
            <person name="Nielsen K.L."/>
        </authorList>
    </citation>
    <scope>NUCLEOTIDE SEQUENCE [LARGE SCALE GENOMIC DNA]</scope>
    <source>
        <strain evidence="2 3">IBT 3361</strain>
    </source>
</reference>
<sequence>MLENIMSGRCRRFFYVVLAVFVFLYCAVTGAHLKFFLSPQERYLHEIQSTTRQFDGFESTLKRILPQRSHNPHLIDDPRLSSWANELMPKIYRPYPDYKSNEWEKNHRGSFKPCIGPRGKEVTDNLDDQVSAYVGVPKGILFFPFHASKRYVAKSCPWTFADLSHTDMIQCNFPTTIFGSHKAVGLDGSLSFDRYTRYGAYGFGEDEANVENWVRPAKVNWNDVDWGKLQKQCATHNANRFDTHLQGRNNNAPEGRTAVLIRSYTGKEFSENDIINIRAMISELSLQSGGEYEVVLLTHVKDDSIPLDDPLVRKRLLQQNIPREFWGITQFWNMHEEILKYPELDPELMDVHHSQWLSVQQFALRNPQFEYIWNWEIDTRFTGHYYEFADTVANFGLRQPRRGIWERSGRFYIPGHHGNYDERYRSFVDAQSGPGVWGPMPMRTDTGKEFEREGPIPPVPVASQDPYEWGVGEEADLMVFLPIFNPINTEWVIRNEVFGYRAANTPRRASLITHSRLSRRLLLTMDRENHAGRHMSAEMFHVSTAFLHGYKGVSVPHPVYSDRLMPSDRVSRWFNSGVNGRSGSTMDSPFSWGRESRFKDVSWYYRANLPGRLYWNFLGWEKEGKGGPQYEEEHGRYCLPSILFHPVKDVRPESDSTHYDFDADNGLIAIPDQLAHINSEGQ</sequence>
<dbReference type="Pfam" id="PF11885">
    <property type="entry name" value="DUF3405"/>
    <property type="match status" value="1"/>
</dbReference>
<keyword evidence="1" id="KW-0812">Transmembrane</keyword>
<keyword evidence="3" id="KW-1185">Reference proteome</keyword>
<feature type="transmembrane region" description="Helical" evidence="1">
    <location>
        <begin position="12"/>
        <end position="33"/>
    </location>
</feature>
<gene>
    <name evidence="2" type="ORF">N7505_005382</name>
</gene>
<accession>A0ABQ8WIP7</accession>
<dbReference type="EMBL" id="JAPVEB010000003">
    <property type="protein sequence ID" value="KAJ5269624.1"/>
    <property type="molecule type" value="Genomic_DNA"/>
</dbReference>
<comment type="caution">
    <text evidence="2">The sequence shown here is derived from an EMBL/GenBank/DDBJ whole genome shotgun (WGS) entry which is preliminary data.</text>
</comment>